<dbReference type="EMBL" id="HBUF01583446">
    <property type="protein sequence ID" value="CAG6771005.1"/>
    <property type="molecule type" value="Transcribed_RNA"/>
</dbReference>
<evidence type="ECO:0000256" key="1">
    <source>
        <dbReference type="SAM" id="Phobius"/>
    </source>
</evidence>
<evidence type="ECO:0008006" key="3">
    <source>
        <dbReference type="Google" id="ProtNLM"/>
    </source>
</evidence>
<reference evidence="2" key="1">
    <citation type="submission" date="2021-05" db="EMBL/GenBank/DDBJ databases">
        <authorList>
            <person name="Alioto T."/>
            <person name="Alioto T."/>
            <person name="Gomez Garrido J."/>
        </authorList>
    </citation>
    <scope>NUCLEOTIDE SEQUENCE</scope>
</reference>
<organism evidence="2">
    <name type="scientific">Cacopsylla melanoneura</name>
    <dbReference type="NCBI Taxonomy" id="428564"/>
    <lineage>
        <taxon>Eukaryota</taxon>
        <taxon>Metazoa</taxon>
        <taxon>Ecdysozoa</taxon>
        <taxon>Arthropoda</taxon>
        <taxon>Hexapoda</taxon>
        <taxon>Insecta</taxon>
        <taxon>Pterygota</taxon>
        <taxon>Neoptera</taxon>
        <taxon>Paraneoptera</taxon>
        <taxon>Hemiptera</taxon>
        <taxon>Sternorrhyncha</taxon>
        <taxon>Psylloidea</taxon>
        <taxon>Psyllidae</taxon>
        <taxon>Psyllinae</taxon>
        <taxon>Cacopsylla</taxon>
    </lineage>
</organism>
<evidence type="ECO:0000313" key="2">
    <source>
        <dbReference type="EMBL" id="CAG6771005.1"/>
    </source>
</evidence>
<sequence>MLNSMLLLSLLSPFSFLLPFLFFLLFTLLLLIVLLLSSFLFLLHTFLSQRRSSFSSPLFLHQTFFALSSPSGFLFQSSSNLSSQFISHASNFPSQLLSRTSTNFPAAQFVVFLSSSSCCCSSTNFASNAADFPSTADDTFLLVSFLFPIASTLRTVPLSFRFGRQRDACKVEPLDWTVRIVAANHLSVRHLLADAVRWFVRIDRHVQDVVRGSCHGRV</sequence>
<protein>
    <recommendedName>
        <fullName evidence="3">Transmembrane protein</fullName>
    </recommendedName>
</protein>
<keyword evidence="1" id="KW-0472">Membrane</keyword>
<keyword evidence="1" id="KW-0812">Transmembrane</keyword>
<feature type="transmembrane region" description="Helical" evidence="1">
    <location>
        <begin position="20"/>
        <end position="46"/>
    </location>
</feature>
<dbReference type="EMBL" id="HBUF01583447">
    <property type="protein sequence ID" value="CAG6771008.1"/>
    <property type="molecule type" value="Transcribed_RNA"/>
</dbReference>
<proteinExistence type="predicted"/>
<dbReference type="AlphaFoldDB" id="A0A8D9ARJ5"/>
<keyword evidence="1" id="KW-1133">Transmembrane helix</keyword>
<name>A0A8D9ARJ5_9HEMI</name>
<accession>A0A8D9ARJ5</accession>